<sequence length="194" mass="21225">MVYITLLDDLLCLALGLAAIVWIPAEFWADYRRHQHDSCPPASLDLTILKCEGRAVVDRVRRGRCGETYDAATASNLAAGPPRGLAQAPSPDRSQLSATELSNTSTANMSRASQITLATTCATAIGVVALVHFGQQQDKAAMHAGVIRDYEQQRIKRERQADFEMQKALQEEYLKYQTVHDSSTPEPPQGSPGK</sequence>
<evidence type="ECO:0000313" key="1">
    <source>
        <dbReference type="EMBL" id="KAJ8114383.1"/>
    </source>
</evidence>
<name>A0ACC2IGV2_9PLEO</name>
<dbReference type="EMBL" id="JAPHNI010000197">
    <property type="protein sequence ID" value="KAJ8114383.1"/>
    <property type="molecule type" value="Genomic_DNA"/>
</dbReference>
<protein>
    <submittedName>
        <fullName evidence="1">Uncharacterized protein</fullName>
    </submittedName>
</protein>
<accession>A0ACC2IGV2</accession>
<dbReference type="Proteomes" id="UP001153331">
    <property type="component" value="Unassembled WGS sequence"/>
</dbReference>
<keyword evidence="2" id="KW-1185">Reference proteome</keyword>
<gene>
    <name evidence="1" type="ORF">OPT61_g3721</name>
</gene>
<reference evidence="1" key="1">
    <citation type="submission" date="2022-11" db="EMBL/GenBank/DDBJ databases">
        <title>Genome Sequence of Boeremia exigua.</title>
        <authorList>
            <person name="Buettner E."/>
        </authorList>
    </citation>
    <scope>NUCLEOTIDE SEQUENCE</scope>
    <source>
        <strain evidence="1">CU02</strain>
    </source>
</reference>
<comment type="caution">
    <text evidence="1">The sequence shown here is derived from an EMBL/GenBank/DDBJ whole genome shotgun (WGS) entry which is preliminary data.</text>
</comment>
<organism evidence="1 2">
    <name type="scientific">Boeremia exigua</name>
    <dbReference type="NCBI Taxonomy" id="749465"/>
    <lineage>
        <taxon>Eukaryota</taxon>
        <taxon>Fungi</taxon>
        <taxon>Dikarya</taxon>
        <taxon>Ascomycota</taxon>
        <taxon>Pezizomycotina</taxon>
        <taxon>Dothideomycetes</taxon>
        <taxon>Pleosporomycetidae</taxon>
        <taxon>Pleosporales</taxon>
        <taxon>Pleosporineae</taxon>
        <taxon>Didymellaceae</taxon>
        <taxon>Boeremia</taxon>
    </lineage>
</organism>
<evidence type="ECO:0000313" key="2">
    <source>
        <dbReference type="Proteomes" id="UP001153331"/>
    </source>
</evidence>
<proteinExistence type="predicted"/>